<dbReference type="InParanoid" id="K1V3A1"/>
<evidence type="ECO:0000313" key="3">
    <source>
        <dbReference type="Proteomes" id="UP000006757"/>
    </source>
</evidence>
<comment type="caution">
    <text evidence="2">The sequence shown here is derived from an EMBL/GenBank/DDBJ whole genome shotgun (WGS) entry which is preliminary data.</text>
</comment>
<evidence type="ECO:0000313" key="2">
    <source>
        <dbReference type="EMBL" id="EKC98419.1"/>
    </source>
</evidence>
<name>K1V3A1_TRIAC</name>
<organism evidence="2 3">
    <name type="scientific">Trichosporon asahii var. asahii (strain CBS 8904)</name>
    <name type="common">Yeast</name>
    <dbReference type="NCBI Taxonomy" id="1220162"/>
    <lineage>
        <taxon>Eukaryota</taxon>
        <taxon>Fungi</taxon>
        <taxon>Dikarya</taxon>
        <taxon>Basidiomycota</taxon>
        <taxon>Agaricomycotina</taxon>
        <taxon>Tremellomycetes</taxon>
        <taxon>Trichosporonales</taxon>
        <taxon>Trichosporonaceae</taxon>
        <taxon>Trichosporon</taxon>
    </lineage>
</organism>
<dbReference type="HOGENOM" id="CLU_708208_0_0_1"/>
<feature type="compositionally biased region" description="Polar residues" evidence="1">
    <location>
        <begin position="260"/>
        <end position="278"/>
    </location>
</feature>
<feature type="compositionally biased region" description="Low complexity" evidence="1">
    <location>
        <begin position="139"/>
        <end position="169"/>
    </location>
</feature>
<feature type="compositionally biased region" description="Basic residues" evidence="1">
    <location>
        <begin position="314"/>
        <end position="328"/>
    </location>
</feature>
<feature type="compositionally biased region" description="Low complexity" evidence="1">
    <location>
        <begin position="43"/>
        <end position="60"/>
    </location>
</feature>
<dbReference type="AlphaFoldDB" id="K1V3A1"/>
<reference evidence="2 3" key="1">
    <citation type="journal article" date="2012" name="Eukaryot. Cell">
        <title>Genome sequence of the Trichosporon asahii environmental strain CBS 8904.</title>
        <authorList>
            <person name="Yang R.Y."/>
            <person name="Li H.T."/>
            <person name="Zhu H."/>
            <person name="Zhou G.P."/>
            <person name="Wang M."/>
            <person name="Wang L."/>
        </authorList>
    </citation>
    <scope>NUCLEOTIDE SEQUENCE [LARGE SCALE GENOMIC DNA]</scope>
    <source>
        <strain evidence="2 3">CBS 8904</strain>
    </source>
</reference>
<gene>
    <name evidence="2" type="ORF">A1Q2_07433</name>
</gene>
<dbReference type="EMBL" id="AMBO01000391">
    <property type="protein sequence ID" value="EKC98419.1"/>
    <property type="molecule type" value="Genomic_DNA"/>
</dbReference>
<feature type="region of interest" description="Disordered" evidence="1">
    <location>
        <begin position="236"/>
        <end position="356"/>
    </location>
</feature>
<evidence type="ECO:0000256" key="1">
    <source>
        <dbReference type="SAM" id="MobiDB-lite"/>
    </source>
</evidence>
<dbReference type="Proteomes" id="UP000006757">
    <property type="component" value="Unassembled WGS sequence"/>
</dbReference>
<sequence length="390" mass="42164">MIPATTTTPRPPVVSRQVALDASTPLPLAPRSPTLPKNHPFANSLGRSRSNSNVSGRSGSAFEREKESVYSSSSTSTTTIRTPPTPAVQLPPALRSSPPPRSPLSLAASLPPTGPPPKSPSKSSWRKKPSITIPFRKVSSSVSAGSTPTSATSTRPAPAYSSSSQTQSAPAQVELVFDSVFEEDDVARERFCPQVRWLAGELCVKPDKDSPRRRLARYPAPLPPMQELAREFSGLGLNIEPPAAKSPPTPSAATPIPTSNVRSGVSPSSGRTPSTTYPQPYYASPPNAMLQMRRPSAPHPFYAGPPAEEERQRPRSQPHPKPERHHTHPPPSFAGHHQRSHSEAGTMLAPNCSQHRPSKSLMELDFLNQTRSKGYMFGSVKSRLRTIEDE</sequence>
<feature type="region of interest" description="Disordered" evidence="1">
    <location>
        <begin position="1"/>
        <end position="169"/>
    </location>
</feature>
<keyword evidence="3" id="KW-1185">Reference proteome</keyword>
<protein>
    <submittedName>
        <fullName evidence="2">Uncharacterized protein</fullName>
    </submittedName>
</protein>
<accession>K1V3A1</accession>
<feature type="compositionally biased region" description="Low complexity" evidence="1">
    <location>
        <begin position="71"/>
        <end position="82"/>
    </location>
</feature>
<proteinExistence type="predicted"/>